<dbReference type="InterPro" id="IPR012674">
    <property type="entry name" value="Calycin"/>
</dbReference>
<evidence type="ECO:0000313" key="5">
    <source>
        <dbReference type="Proteomes" id="UP000733379"/>
    </source>
</evidence>
<dbReference type="EMBL" id="JAHKNI010000009">
    <property type="protein sequence ID" value="MBU3064882.1"/>
    <property type="molecule type" value="Genomic_DNA"/>
</dbReference>
<evidence type="ECO:0000259" key="3">
    <source>
        <dbReference type="Pfam" id="PF08212"/>
    </source>
</evidence>
<dbReference type="CDD" id="cd19438">
    <property type="entry name" value="lipocalin_Blc-like"/>
    <property type="match status" value="1"/>
</dbReference>
<dbReference type="Proteomes" id="UP000733379">
    <property type="component" value="Unassembled WGS sequence"/>
</dbReference>
<dbReference type="PIRSF" id="PIRSF036893">
    <property type="entry name" value="Lipocalin_ApoD"/>
    <property type="match status" value="1"/>
</dbReference>
<gene>
    <name evidence="4" type="ORF">KO481_25550</name>
</gene>
<feature type="domain" description="Lipocalin/cytosolic fatty-acid binding" evidence="3">
    <location>
        <begin position="33"/>
        <end position="169"/>
    </location>
</feature>
<keyword evidence="5" id="KW-1185">Reference proteome</keyword>
<evidence type="ECO:0000256" key="2">
    <source>
        <dbReference type="PIRNR" id="PIRNR036893"/>
    </source>
</evidence>
<protein>
    <submittedName>
        <fullName evidence="4">Lipocalin family protein</fullName>
    </submittedName>
</protein>
<accession>A0ABS6B3K2</accession>
<dbReference type="PANTHER" id="PTHR10612:SF34">
    <property type="entry name" value="APOLIPOPROTEIN D"/>
    <property type="match status" value="1"/>
</dbReference>
<feature type="signal peptide" evidence="2">
    <location>
        <begin position="1"/>
        <end position="18"/>
    </location>
</feature>
<comment type="caution">
    <text evidence="4">The sequence shown here is derived from an EMBL/GenBank/DDBJ whole genome shotgun (WGS) entry which is preliminary data.</text>
</comment>
<dbReference type="SUPFAM" id="SSF50814">
    <property type="entry name" value="Lipocalins"/>
    <property type="match status" value="1"/>
</dbReference>
<dbReference type="PANTHER" id="PTHR10612">
    <property type="entry name" value="APOLIPOPROTEIN D"/>
    <property type="match status" value="1"/>
</dbReference>
<organism evidence="4 5">
    <name type="scientific">Nocardia albiluteola</name>
    <dbReference type="NCBI Taxonomy" id="2842303"/>
    <lineage>
        <taxon>Bacteria</taxon>
        <taxon>Bacillati</taxon>
        <taxon>Actinomycetota</taxon>
        <taxon>Actinomycetes</taxon>
        <taxon>Mycobacteriales</taxon>
        <taxon>Nocardiaceae</taxon>
        <taxon>Nocardia</taxon>
    </lineage>
</organism>
<dbReference type="Gene3D" id="2.40.128.20">
    <property type="match status" value="1"/>
</dbReference>
<dbReference type="InterPro" id="IPR000566">
    <property type="entry name" value="Lipocln_cytosolic_FA-bd_dom"/>
</dbReference>
<dbReference type="Pfam" id="PF08212">
    <property type="entry name" value="Lipocalin_2"/>
    <property type="match status" value="1"/>
</dbReference>
<sequence length="197" mass="20632">MVTAAALAATSAAITAAAADPLLGAPPSPVPALDLTRYLGTWDQLAAVPQPYELACARDTQARYTLDPAGNVRVDNTCTTWSGTPNRITGTATVTDPDTGAQLHVSFPGVPTQDQLDGPPNYIVTALDTDYAWAVVTDPYRLSGFVLSRTAELSAAQWDRIRSGIIAAGMNPCLYLTSPTTGGIDTIEPLCTLRPAT</sequence>
<keyword evidence="2" id="KW-0732">Signal</keyword>
<dbReference type="InterPro" id="IPR047202">
    <property type="entry name" value="Lipocalin_Blc-like_dom"/>
</dbReference>
<proteinExistence type="inferred from homology"/>
<dbReference type="InterPro" id="IPR022271">
    <property type="entry name" value="Lipocalin_ApoD"/>
</dbReference>
<evidence type="ECO:0000256" key="1">
    <source>
        <dbReference type="ARBA" id="ARBA00006889"/>
    </source>
</evidence>
<comment type="similarity">
    <text evidence="1 2">Belongs to the calycin superfamily. Lipocalin family.</text>
</comment>
<name>A0ABS6B3K2_9NOCA</name>
<feature type="chain" id="PRO_5045015617" evidence="2">
    <location>
        <begin position="19"/>
        <end position="197"/>
    </location>
</feature>
<evidence type="ECO:0000313" key="4">
    <source>
        <dbReference type="EMBL" id="MBU3064882.1"/>
    </source>
</evidence>
<reference evidence="4 5" key="1">
    <citation type="submission" date="2021-06" db="EMBL/GenBank/DDBJ databases">
        <title>Actinomycetes sequencing.</title>
        <authorList>
            <person name="Shan Q."/>
        </authorList>
    </citation>
    <scope>NUCLEOTIDE SEQUENCE [LARGE SCALE GENOMIC DNA]</scope>
    <source>
        <strain evidence="4 5">NEAU-G5</strain>
    </source>
</reference>